<feature type="repeat" description="TPR" evidence="1">
    <location>
        <begin position="501"/>
        <end position="534"/>
    </location>
</feature>
<keyword evidence="1" id="KW-0802">TPR repeat</keyword>
<evidence type="ECO:0000313" key="4">
    <source>
        <dbReference type="EMBL" id="HGG00040.1"/>
    </source>
</evidence>
<feature type="region of interest" description="Disordered" evidence="2">
    <location>
        <begin position="1"/>
        <end position="22"/>
    </location>
</feature>
<dbReference type="InterPro" id="IPR019734">
    <property type="entry name" value="TPR_rpt"/>
</dbReference>
<organism evidence="4">
    <name type="scientific">Planktothricoides sp. SpSt-374</name>
    <dbReference type="NCBI Taxonomy" id="2282167"/>
    <lineage>
        <taxon>Bacteria</taxon>
        <taxon>Bacillati</taxon>
        <taxon>Cyanobacteriota</taxon>
        <taxon>Cyanophyceae</taxon>
        <taxon>Oscillatoriophycideae</taxon>
        <taxon>Oscillatoriales</taxon>
        <taxon>Oscillatoriaceae</taxon>
        <taxon>Planktothricoides</taxon>
    </lineage>
</organism>
<protein>
    <submittedName>
        <fullName evidence="4">Tetratricopeptide repeat protein</fullName>
    </submittedName>
</protein>
<accession>A0A7C3ZFT2</accession>
<feature type="repeat" description="TPR" evidence="1">
    <location>
        <begin position="91"/>
        <end position="124"/>
    </location>
</feature>
<dbReference type="Gene3D" id="1.25.40.10">
    <property type="entry name" value="Tetratricopeptide repeat domain"/>
    <property type="match status" value="4"/>
</dbReference>
<evidence type="ECO:0000259" key="3">
    <source>
        <dbReference type="Pfam" id="PF12770"/>
    </source>
</evidence>
<dbReference type="SMART" id="SM00028">
    <property type="entry name" value="TPR"/>
    <property type="match status" value="14"/>
</dbReference>
<dbReference type="PROSITE" id="PS50293">
    <property type="entry name" value="TPR_REGION"/>
    <property type="match status" value="1"/>
</dbReference>
<dbReference type="SUPFAM" id="SSF48452">
    <property type="entry name" value="TPR-like"/>
    <property type="match status" value="4"/>
</dbReference>
<dbReference type="Pfam" id="PF12770">
    <property type="entry name" value="CHAT"/>
    <property type="match status" value="1"/>
</dbReference>
<feature type="compositionally biased region" description="Basic and acidic residues" evidence="2">
    <location>
        <begin position="1"/>
        <end position="13"/>
    </location>
</feature>
<proteinExistence type="predicted"/>
<gene>
    <name evidence="4" type="ORF">ENR15_05105</name>
</gene>
<dbReference type="InterPro" id="IPR024983">
    <property type="entry name" value="CHAT_dom"/>
</dbReference>
<feature type="repeat" description="TPR" evidence="1">
    <location>
        <begin position="51"/>
        <end position="84"/>
    </location>
</feature>
<name>A0A7C3ZFT2_9CYAN</name>
<feature type="domain" description="CHAT" evidence="3">
    <location>
        <begin position="743"/>
        <end position="1026"/>
    </location>
</feature>
<feature type="repeat" description="TPR" evidence="1">
    <location>
        <begin position="221"/>
        <end position="254"/>
    </location>
</feature>
<feature type="repeat" description="TPR" evidence="1">
    <location>
        <begin position="261"/>
        <end position="294"/>
    </location>
</feature>
<reference evidence="4" key="1">
    <citation type="journal article" date="2020" name="mSystems">
        <title>Genome- and Community-Level Interaction Insights into Carbon Utilization and Element Cycling Functions of Hydrothermarchaeota in Hydrothermal Sediment.</title>
        <authorList>
            <person name="Zhou Z."/>
            <person name="Liu Y."/>
            <person name="Xu W."/>
            <person name="Pan J."/>
            <person name="Luo Z.H."/>
            <person name="Li M."/>
        </authorList>
    </citation>
    <scope>NUCLEOTIDE SEQUENCE [LARGE SCALE GENOMIC DNA]</scope>
    <source>
        <strain evidence="4">SpSt-374</strain>
    </source>
</reference>
<dbReference type="InterPro" id="IPR011990">
    <property type="entry name" value="TPR-like_helical_dom_sf"/>
</dbReference>
<evidence type="ECO:0000256" key="2">
    <source>
        <dbReference type="SAM" id="MobiDB-lite"/>
    </source>
</evidence>
<dbReference type="Pfam" id="PF13424">
    <property type="entry name" value="TPR_12"/>
    <property type="match status" value="7"/>
</dbReference>
<comment type="caution">
    <text evidence="4">The sequence shown here is derived from an EMBL/GenBank/DDBJ whole genome shotgun (WGS) entry which is preliminary data.</text>
</comment>
<dbReference type="PANTHER" id="PTHR10098:SF108">
    <property type="entry name" value="TETRATRICOPEPTIDE REPEAT PROTEIN 28"/>
    <property type="match status" value="1"/>
</dbReference>
<feature type="repeat" description="TPR" evidence="1">
    <location>
        <begin position="131"/>
        <end position="164"/>
    </location>
</feature>
<dbReference type="AlphaFoldDB" id="A0A7C3ZFT2"/>
<dbReference type="PROSITE" id="PS50005">
    <property type="entry name" value="TPR"/>
    <property type="match status" value="8"/>
</dbReference>
<feature type="repeat" description="TPR" evidence="1">
    <location>
        <begin position="301"/>
        <end position="334"/>
    </location>
</feature>
<feature type="repeat" description="TPR" evidence="1">
    <location>
        <begin position="461"/>
        <end position="494"/>
    </location>
</feature>
<evidence type="ECO:0000256" key="1">
    <source>
        <dbReference type="PROSITE-ProRule" id="PRU00339"/>
    </source>
</evidence>
<dbReference type="EMBL" id="DSPX01000047">
    <property type="protein sequence ID" value="HGG00040.1"/>
    <property type="molecule type" value="Genomic_DNA"/>
</dbReference>
<sequence>MSDTDNQKARADELQQQGSDQFGRSEYPAAIESWQQSLEIYRQIGDRGGAAYSLGCLGLAYNALGEYQRAIDFYNQELAIKREIGNRRGEAVSLSCLGKAYGSLGEYQKAIEFHEQSLAIAKEIDHTQWEAGSLGDLGNVYLSLGEYQKAIEFYQQSLAISREIGDREGEVASLRNLGNATNKLQQQGSDQFNRSEYPAAIESWQKSLEISRQIGSRGGEADALNGLGDAYRFLGQYKEAIKFHEQSLAISKEIGHKQGEADSLNNLGLAYGSLGQYQRAIEFRQQSLAISREIGHKQGEADSLNGLGNAYRSLGEYQRAIEFHQQSLAIRREIGDRQGEANSLSGLGNAYHYLGEYQREIEFHQQSLAIRREIGDRRGEAKSLNNLGNAYHRLGQYQREIEFHEQSWAIKREIGDRRGEAVSLNNLGNAYHRLGQYQREIEFHEQSWAISREIGYRRGESLSLNNLGNAYHYLGEYQREIEFHEQSLAIKRETGHRRGEAVSLNNLGHAYRSLGQYQEAIKFHEQSLAIRREIGHRQGEALSLNGLGNTFLKNNQLPEAETNLRQAMEVYESLREGLADEDKISIFETQTRTYRMLQEALVAQDKFNEALAIAERGRARAFVEELLRRLGWEESDNFIDIPEIVAVAKEQNATLVEYAIVSEDIYIWVIQPSGEISFRRANLSLLTEENDRDIAPNDKLRERLDTLILKARVSLGIAEKDKEGKPIPRDSRFRCDNRVYPLMRLFYDILIGPILDLLPDSPNQIIFIPHYELFLVPFAALQDAEGQYLIDKYPIRIAPSIQVLQTARQRHLQLQLMSLMEREKALVVGDPQLHPKWTQNPYQLQQLVRAREAAEAIGQLFATTPLLGEQATKVAVIDKMQNVRIVQILAHGLLDDFGDKGIPGTIILAPSDETDDGGLNAGEILGLKLNAEIVILTACSTGKGKITGDGVVGLSRCFVLAGVPSLIVSLWDIGAPAAKFLMGEFYQNLERGENRATALRQAMLTAKNGDTYNYPKAWAGFTLIGEADHFSLTLENSQEVLRRMPIPENTPPEKIVKVLSELLDIDQDQAKYLQLLGKLLQPNDTLEQQAAKIKETYAAYPALEDKIENEIANMGLSDAKESTPEMKAEIAREFNAKVQENLNRLNNPTPPDKK</sequence>
<dbReference type="PANTHER" id="PTHR10098">
    <property type="entry name" value="RAPSYN-RELATED"/>
    <property type="match status" value="1"/>
</dbReference>